<dbReference type="CDD" id="cd12148">
    <property type="entry name" value="fungal_TF_MHR"/>
    <property type="match status" value="1"/>
</dbReference>
<accession>A0ABQ9QM54</accession>
<evidence type="ECO:0000256" key="4">
    <source>
        <dbReference type="ARBA" id="ARBA00023125"/>
    </source>
</evidence>
<evidence type="ECO:0000313" key="10">
    <source>
        <dbReference type="Proteomes" id="UP001227543"/>
    </source>
</evidence>
<dbReference type="Gene3D" id="3.10.129.10">
    <property type="entry name" value="Hotdog Thioesterase"/>
    <property type="match status" value="1"/>
</dbReference>
<evidence type="ECO:0000256" key="1">
    <source>
        <dbReference type="ARBA" id="ARBA00022723"/>
    </source>
</evidence>
<dbReference type="SMART" id="SM00906">
    <property type="entry name" value="Fungal_trans"/>
    <property type="match status" value="1"/>
</dbReference>
<feature type="region of interest" description="Disordered" evidence="7">
    <location>
        <begin position="54"/>
        <end position="80"/>
    </location>
</feature>
<gene>
    <name evidence="9" type="ORF">CTAM01_15159</name>
</gene>
<evidence type="ECO:0000313" key="9">
    <source>
        <dbReference type="EMBL" id="KAK1477565.1"/>
    </source>
</evidence>
<keyword evidence="1" id="KW-0479">Metal-binding</keyword>
<sequence>MPTEGSKKPRAKHACRECNSRRIRCNVTERHPCSNCETAQATCEVIPSRRGRYLRKSKRQKQTEEAASATPEPAAPAVSSALTADVAATLASMSTVSPSHGLPSSSGISQTPFHADTPASCHSSGTTGGSRFFGESNFITLVPGASGPGNEAATSDGVLKGRLTFPVPQTPQSHDLATSPASVPSMSSATERYLRDEGALTFPDMQSCLPALHAYFTWFHPCFPILDRADIARRLVTMDISPLLLQAMLFIGSTYCDEATILGMGFKDRSEAKNLTYSRARVLFHANWEKDEFTLIQSLFLCSFWRGGPTDWRDVRYWLGAVLTLAQTHGLHRSTRFITKDPHFARMRRRVWWSIYVRERQAAVSLGLPCRIRDEDCDIEPLTSTDLEDDADEQRATGFGAPKSEHIHYAIKMIDIARLLGRIMDTHFAPGRGPPAPTEVRELKQQLEDWKQSLPDEMRRGPDDGQSSVLTCLIHLAYNHLRILVHRNGWLRNRDQEDKSAALAAACRISRIAEDMLAQKTLQYGQMHLLFAAFCIHAIDIKSADGISRRLAEHRAQMCLLGLKEIQKYWRINNNVLDLFLQYLDESIAKRLNGDSTEFAPSSALPSSVTGLEPFNDAGTSPPVTLLQDALQQARPDAMEDQYFSLMRTNWEGEDALEDLGLFLDPQLYANGPMQRSIATNATDAASQLLDTFAGKDVVRKQLFDSNQLQRLSLTLNRKELHPGVDVSSEAPAQGTPLPPGYHLVYFTPTGVESELGMDGTDKTFNAPAPFTRRMWAGGKMQFVEGTSLKVGEVVEERTRLVGATPKKSKSGDEMVLVDVEKEFYGRDGLVVKDQRSWIFRPEVDLSLAAKTAPPRSERPPAFGPSTITNQPSAEGSIIRHFRWSPVGLFRFSALTFNGHMIHYNEPWTKDIERHPEVVVHGPLNLINMLDYWRDVYGKDGREARQVTYRAMSPLYAGDKYTLRTAVAENDKRNELFIEKGNVVCMKGEIIGS</sequence>
<evidence type="ECO:0000256" key="2">
    <source>
        <dbReference type="ARBA" id="ARBA00022833"/>
    </source>
</evidence>
<evidence type="ECO:0000256" key="7">
    <source>
        <dbReference type="SAM" id="MobiDB-lite"/>
    </source>
</evidence>
<organism evidence="9 10">
    <name type="scientific">Colletotrichum tamarilloi</name>
    <dbReference type="NCBI Taxonomy" id="1209934"/>
    <lineage>
        <taxon>Eukaryota</taxon>
        <taxon>Fungi</taxon>
        <taxon>Dikarya</taxon>
        <taxon>Ascomycota</taxon>
        <taxon>Pezizomycotina</taxon>
        <taxon>Sordariomycetes</taxon>
        <taxon>Hypocreomycetidae</taxon>
        <taxon>Glomerellales</taxon>
        <taxon>Glomerellaceae</taxon>
        <taxon>Colletotrichum</taxon>
        <taxon>Colletotrichum acutatum species complex</taxon>
    </lineage>
</organism>
<protein>
    <recommendedName>
        <fullName evidence="8">Zn(2)-C6 fungal-type domain-containing protein</fullName>
    </recommendedName>
</protein>
<dbReference type="Gene3D" id="4.10.240.10">
    <property type="entry name" value="Zn(2)-C6 fungal-type DNA-binding domain"/>
    <property type="match status" value="1"/>
</dbReference>
<dbReference type="PANTHER" id="PTHR47171">
    <property type="entry name" value="FARA-RELATED"/>
    <property type="match status" value="1"/>
</dbReference>
<dbReference type="InterPro" id="IPR001138">
    <property type="entry name" value="Zn2Cys6_DnaBD"/>
</dbReference>
<dbReference type="InterPro" id="IPR036864">
    <property type="entry name" value="Zn2-C6_fun-type_DNA-bd_sf"/>
</dbReference>
<dbReference type="InterPro" id="IPR007219">
    <property type="entry name" value="XnlR_reg_dom"/>
</dbReference>
<dbReference type="InterPro" id="IPR052073">
    <property type="entry name" value="Amide_Lactam_Regulators"/>
</dbReference>
<dbReference type="PROSITE" id="PS50048">
    <property type="entry name" value="ZN2_CY6_FUNGAL_2"/>
    <property type="match status" value="1"/>
</dbReference>
<dbReference type="SUPFAM" id="SSF57701">
    <property type="entry name" value="Zn2/Cys6 DNA-binding domain"/>
    <property type="match status" value="1"/>
</dbReference>
<dbReference type="Pfam" id="PF00172">
    <property type="entry name" value="Zn_clus"/>
    <property type="match status" value="1"/>
</dbReference>
<feature type="region of interest" description="Disordered" evidence="7">
    <location>
        <begin position="851"/>
        <end position="872"/>
    </location>
</feature>
<dbReference type="SUPFAM" id="SSF54637">
    <property type="entry name" value="Thioesterase/thiol ester dehydrase-isomerase"/>
    <property type="match status" value="1"/>
</dbReference>
<feature type="compositionally biased region" description="Low complexity" evidence="7">
    <location>
        <begin position="65"/>
        <end position="80"/>
    </location>
</feature>
<dbReference type="CDD" id="cd00067">
    <property type="entry name" value="GAL4"/>
    <property type="match status" value="1"/>
</dbReference>
<dbReference type="SMART" id="SM00066">
    <property type="entry name" value="GAL4"/>
    <property type="match status" value="1"/>
</dbReference>
<keyword evidence="3" id="KW-0805">Transcription regulation</keyword>
<reference evidence="9 10" key="1">
    <citation type="submission" date="2016-10" db="EMBL/GenBank/DDBJ databases">
        <title>The genome sequence of Colletotrichum fioriniae PJ7.</title>
        <authorList>
            <person name="Baroncelli R."/>
        </authorList>
    </citation>
    <scope>NUCLEOTIDE SEQUENCE [LARGE SCALE GENOMIC DNA]</scope>
    <source>
        <strain evidence="9 10">Tom-12</strain>
    </source>
</reference>
<dbReference type="GeneID" id="85415396"/>
<keyword evidence="6" id="KW-0539">Nucleus</keyword>
<feature type="region of interest" description="Disordered" evidence="7">
    <location>
        <begin position="95"/>
        <end position="126"/>
    </location>
</feature>
<name>A0ABQ9QM54_9PEZI</name>
<feature type="compositionally biased region" description="Polar residues" evidence="7">
    <location>
        <begin position="95"/>
        <end position="112"/>
    </location>
</feature>
<dbReference type="InterPro" id="IPR029069">
    <property type="entry name" value="HotDog_dom_sf"/>
</dbReference>
<evidence type="ECO:0000256" key="6">
    <source>
        <dbReference type="ARBA" id="ARBA00023242"/>
    </source>
</evidence>
<keyword evidence="5" id="KW-0804">Transcription</keyword>
<evidence type="ECO:0000259" key="8">
    <source>
        <dbReference type="PROSITE" id="PS50048"/>
    </source>
</evidence>
<comment type="caution">
    <text evidence="9">The sequence shown here is derived from an EMBL/GenBank/DDBJ whole genome shotgun (WGS) entry which is preliminary data.</text>
</comment>
<dbReference type="Pfam" id="PF04082">
    <property type="entry name" value="Fungal_trans"/>
    <property type="match status" value="1"/>
</dbReference>
<evidence type="ECO:0000256" key="5">
    <source>
        <dbReference type="ARBA" id="ARBA00023163"/>
    </source>
</evidence>
<dbReference type="PANTHER" id="PTHR47171:SF1">
    <property type="entry name" value="ZN(II)2CYS6 TRANSCRIPTION FACTOR (EUROFUNG)"/>
    <property type="match status" value="1"/>
</dbReference>
<keyword evidence="4" id="KW-0238">DNA-binding</keyword>
<keyword evidence="10" id="KW-1185">Reference proteome</keyword>
<dbReference type="EMBL" id="MLFU01000150">
    <property type="protein sequence ID" value="KAK1477565.1"/>
    <property type="molecule type" value="Genomic_DNA"/>
</dbReference>
<evidence type="ECO:0000256" key="3">
    <source>
        <dbReference type="ARBA" id="ARBA00023015"/>
    </source>
</evidence>
<proteinExistence type="predicted"/>
<dbReference type="RefSeq" id="XP_060374258.1">
    <property type="nucleotide sequence ID" value="XM_060531158.1"/>
</dbReference>
<feature type="domain" description="Zn(2)-C6 fungal-type" evidence="8">
    <location>
        <begin position="14"/>
        <end position="45"/>
    </location>
</feature>
<keyword evidence="2" id="KW-0862">Zinc</keyword>
<dbReference type="Proteomes" id="UP001227543">
    <property type="component" value="Unassembled WGS sequence"/>
</dbReference>